<dbReference type="Proteomes" id="UP001331761">
    <property type="component" value="Unassembled WGS sequence"/>
</dbReference>
<dbReference type="Pfam" id="PF19273">
    <property type="entry name" value="Exportin-5"/>
    <property type="match status" value="1"/>
</dbReference>
<comment type="caution">
    <text evidence="3">The sequence shown here is derived from an EMBL/GenBank/DDBJ whole genome shotgun (WGS) entry which is preliminary data.</text>
</comment>
<dbReference type="GO" id="GO:0005049">
    <property type="term" value="F:nuclear export signal receptor activity"/>
    <property type="evidence" value="ECO:0007669"/>
    <property type="project" value="InterPro"/>
</dbReference>
<dbReference type="EMBL" id="WIXE01014539">
    <property type="protein sequence ID" value="KAK5974213.1"/>
    <property type="molecule type" value="Genomic_DNA"/>
</dbReference>
<dbReference type="InterPro" id="IPR011989">
    <property type="entry name" value="ARM-like"/>
</dbReference>
<dbReference type="GO" id="GO:0006405">
    <property type="term" value="P:RNA export from nucleus"/>
    <property type="evidence" value="ECO:0007669"/>
    <property type="project" value="TreeGrafter"/>
</dbReference>
<dbReference type="PANTHER" id="PTHR11223">
    <property type="entry name" value="EXPORTIN 1/5"/>
    <property type="match status" value="1"/>
</dbReference>
<sequence>MMEVDGVVQAICAIYDSATSNTDRLKCTQAIEDFKDGPPELVANTAFELISQNSPILRHTGWTLLEDLIRYKWVTLSPELCLTVRNRIFQAIDTLVQEETTESCARCVVAMMEHEWPQNWPELTPQLQEICSRSFLHCAIVFAIQRRLVENVATLASIANARRRKEMHGAMVESVDDFLKLALDTLNSCPLDETNLLAVRNIFGWLIEVCSCVTSDSLENQLIRIVDTVTRYLSTAEGNIYEQAAQCLATLSARRREKSDKSVVISAFFREEVFSVILTITSLAADNSQSNEQHYRFLKSLCEVLTTLGNFLSKVWTEKTPPANFGTYISAIVAFFNHESLYLKHEACDVLVALSSHASFREDEHLMQSLRFVFSNALSAFTKHGYPSQDPPTPASHYSQMDFEDDLEWHNFFIRFRSRLQVLIADNLGAHFEHLLSVYEIDVFQRIFSDPYAVKEAQWEAMQKFSRSVILVAYERKIADKKNERLIAMRNALVAMMANVTVCDVLSDPRPEHQ</sequence>
<name>A0AAN8G0R4_TRICO</name>
<keyword evidence="4" id="KW-1185">Reference proteome</keyword>
<evidence type="ECO:0000313" key="3">
    <source>
        <dbReference type="EMBL" id="KAK5974213.1"/>
    </source>
</evidence>
<dbReference type="SUPFAM" id="SSF48371">
    <property type="entry name" value="ARM repeat"/>
    <property type="match status" value="1"/>
</dbReference>
<evidence type="ECO:0000313" key="4">
    <source>
        <dbReference type="Proteomes" id="UP001331761"/>
    </source>
</evidence>
<dbReference type="InterPro" id="IPR013598">
    <property type="entry name" value="Exportin-1/Importin-b-like"/>
</dbReference>
<evidence type="ECO:0000259" key="1">
    <source>
        <dbReference type="Pfam" id="PF08389"/>
    </source>
</evidence>
<dbReference type="Gene3D" id="1.25.10.10">
    <property type="entry name" value="Leucine-rich Repeat Variant"/>
    <property type="match status" value="1"/>
</dbReference>
<dbReference type="GO" id="GO:0003723">
    <property type="term" value="F:RNA binding"/>
    <property type="evidence" value="ECO:0007669"/>
    <property type="project" value="TreeGrafter"/>
</dbReference>
<dbReference type="GO" id="GO:0005737">
    <property type="term" value="C:cytoplasm"/>
    <property type="evidence" value="ECO:0007669"/>
    <property type="project" value="TreeGrafter"/>
</dbReference>
<dbReference type="GO" id="GO:0006611">
    <property type="term" value="P:protein export from nucleus"/>
    <property type="evidence" value="ECO:0007669"/>
    <property type="project" value="InterPro"/>
</dbReference>
<protein>
    <recommendedName>
        <fullName evidence="5">Exportin-1/Importin-beta-like domain-containing protein</fullName>
    </recommendedName>
</protein>
<dbReference type="AlphaFoldDB" id="A0AAN8G0R4"/>
<dbReference type="GO" id="GO:0005634">
    <property type="term" value="C:nucleus"/>
    <property type="evidence" value="ECO:0007669"/>
    <property type="project" value="TreeGrafter"/>
</dbReference>
<evidence type="ECO:0000259" key="2">
    <source>
        <dbReference type="Pfam" id="PF19273"/>
    </source>
</evidence>
<evidence type="ECO:0008006" key="5">
    <source>
        <dbReference type="Google" id="ProtNLM"/>
    </source>
</evidence>
<dbReference type="PANTHER" id="PTHR11223:SF3">
    <property type="entry name" value="EXPORTIN-5"/>
    <property type="match status" value="1"/>
</dbReference>
<dbReference type="InterPro" id="IPR016024">
    <property type="entry name" value="ARM-type_fold"/>
</dbReference>
<feature type="non-terminal residue" evidence="3">
    <location>
        <position position="514"/>
    </location>
</feature>
<accession>A0AAN8G0R4</accession>
<proteinExistence type="predicted"/>
<dbReference type="GO" id="GO:0042565">
    <property type="term" value="C:RNA nuclear export complex"/>
    <property type="evidence" value="ECO:0007669"/>
    <property type="project" value="TreeGrafter"/>
</dbReference>
<dbReference type="Pfam" id="PF08389">
    <property type="entry name" value="Xpo1"/>
    <property type="match status" value="1"/>
</dbReference>
<gene>
    <name evidence="3" type="ORF">GCK32_011188</name>
</gene>
<dbReference type="InterPro" id="IPR045065">
    <property type="entry name" value="XPO1/5"/>
</dbReference>
<feature type="domain" description="Exportin-1/Importin-beta-like" evidence="1">
    <location>
        <begin position="104"/>
        <end position="248"/>
    </location>
</feature>
<reference evidence="3 4" key="1">
    <citation type="submission" date="2019-10" db="EMBL/GenBank/DDBJ databases">
        <title>Assembly and Annotation for the nematode Trichostrongylus colubriformis.</title>
        <authorList>
            <person name="Martin J."/>
        </authorList>
    </citation>
    <scope>NUCLEOTIDE SEQUENCE [LARGE SCALE GENOMIC DNA]</scope>
    <source>
        <strain evidence="3">G859</strain>
        <tissue evidence="3">Whole worm</tissue>
    </source>
</reference>
<organism evidence="3 4">
    <name type="scientific">Trichostrongylus colubriformis</name>
    <name type="common">Black scour worm</name>
    <dbReference type="NCBI Taxonomy" id="6319"/>
    <lineage>
        <taxon>Eukaryota</taxon>
        <taxon>Metazoa</taxon>
        <taxon>Ecdysozoa</taxon>
        <taxon>Nematoda</taxon>
        <taxon>Chromadorea</taxon>
        <taxon>Rhabditida</taxon>
        <taxon>Rhabditina</taxon>
        <taxon>Rhabditomorpha</taxon>
        <taxon>Strongyloidea</taxon>
        <taxon>Trichostrongylidae</taxon>
        <taxon>Trichostrongylus</taxon>
    </lineage>
</organism>
<dbReference type="InterPro" id="IPR045478">
    <property type="entry name" value="Exportin-5_C"/>
</dbReference>
<feature type="domain" description="Exportin-5 C-terminal" evidence="2">
    <location>
        <begin position="292"/>
        <end position="450"/>
    </location>
</feature>